<organism evidence="1 2">
    <name type="scientific">Bordetella flabilis</name>
    <dbReference type="NCBI Taxonomy" id="463014"/>
    <lineage>
        <taxon>Bacteria</taxon>
        <taxon>Pseudomonadati</taxon>
        <taxon>Pseudomonadota</taxon>
        <taxon>Betaproteobacteria</taxon>
        <taxon>Burkholderiales</taxon>
        <taxon>Alcaligenaceae</taxon>
        <taxon>Bordetella</taxon>
    </lineage>
</organism>
<keyword evidence="1" id="KW-0614">Plasmid</keyword>
<dbReference type="KEGG" id="bfz:BAU07_26275"/>
<sequence>MIEHKIFDKAAEWVHTKAYPGLLECLDTGELRQAFEALATVAEDANSTFLIPDLFPGIDLDVLYVHDLENTGAQRTASLSSDAALPGLSARALAAIGSALDAELRVSGNDMVRYREGGAEIIVSRPQVRSHVLKATGTTLLTKP</sequence>
<gene>
    <name evidence="1" type="ORF">BAU07_26275</name>
</gene>
<protein>
    <submittedName>
        <fullName evidence="1">Uncharacterized protein</fullName>
    </submittedName>
</protein>
<dbReference type="AlphaFoldDB" id="A0A193GN88"/>
<evidence type="ECO:0000313" key="2">
    <source>
        <dbReference type="Proteomes" id="UP000091926"/>
    </source>
</evidence>
<geneLocation type="plasmid" evidence="1 2">
    <name>unnamed1</name>
</geneLocation>
<dbReference type="Proteomes" id="UP000091926">
    <property type="component" value="Plasmid unnamed1"/>
</dbReference>
<evidence type="ECO:0000313" key="1">
    <source>
        <dbReference type="EMBL" id="ANN80834.1"/>
    </source>
</evidence>
<dbReference type="EMBL" id="CP016173">
    <property type="protein sequence ID" value="ANN80834.1"/>
    <property type="molecule type" value="Genomic_DNA"/>
</dbReference>
<dbReference type="RefSeq" id="WP_066665849.1">
    <property type="nucleotide sequence ID" value="NZ_CBCSCL010000020.1"/>
</dbReference>
<keyword evidence="2" id="KW-1185">Reference proteome</keyword>
<name>A0A193GN88_9BORD</name>
<reference evidence="1 2" key="1">
    <citation type="submission" date="2016-06" db="EMBL/GenBank/DDBJ databases">
        <title>Complete genome sequences of Bordetella bronchialis and Bordetella flabilis.</title>
        <authorList>
            <person name="LiPuma J.J."/>
            <person name="Spilker T."/>
        </authorList>
    </citation>
    <scope>NUCLEOTIDE SEQUENCE [LARGE SCALE GENOMIC DNA]</scope>
    <source>
        <strain evidence="1 2">AU10664</strain>
        <plasmid evidence="1 2">unnamed1</plasmid>
    </source>
</reference>
<accession>A0A193GN88</accession>
<proteinExistence type="predicted"/>